<protein>
    <submittedName>
        <fullName evidence="1">Uncharacterized protein</fullName>
    </submittedName>
</protein>
<organism evidence="1 2">
    <name type="scientific">Liparis tanakae</name>
    <name type="common">Tanaka's snailfish</name>
    <dbReference type="NCBI Taxonomy" id="230148"/>
    <lineage>
        <taxon>Eukaryota</taxon>
        <taxon>Metazoa</taxon>
        <taxon>Chordata</taxon>
        <taxon>Craniata</taxon>
        <taxon>Vertebrata</taxon>
        <taxon>Euteleostomi</taxon>
        <taxon>Actinopterygii</taxon>
        <taxon>Neopterygii</taxon>
        <taxon>Teleostei</taxon>
        <taxon>Neoteleostei</taxon>
        <taxon>Acanthomorphata</taxon>
        <taxon>Eupercaria</taxon>
        <taxon>Perciformes</taxon>
        <taxon>Cottioidei</taxon>
        <taxon>Cottales</taxon>
        <taxon>Liparidae</taxon>
        <taxon>Liparis</taxon>
    </lineage>
</organism>
<accession>A0A4Z2GYN7</accession>
<sequence>MLLIRALQPRHCRHTLVAFALTGVAEMMMPCTFTRRDTCSDYNGEKKCDPGWSTISSAFITALSLSTSEVVAVVNSRVVKARHPEAGRWTTVETTPCFLPVWMKASTQWSMSSSVWAAEIWTRILALPFGTTGKENPIT</sequence>
<dbReference type="EMBL" id="SRLO01000375">
    <property type="protein sequence ID" value="TNN58569.1"/>
    <property type="molecule type" value="Genomic_DNA"/>
</dbReference>
<name>A0A4Z2GYN7_9TELE</name>
<dbReference type="Proteomes" id="UP000314294">
    <property type="component" value="Unassembled WGS sequence"/>
</dbReference>
<gene>
    <name evidence="1" type="ORF">EYF80_031189</name>
</gene>
<evidence type="ECO:0000313" key="2">
    <source>
        <dbReference type="Proteomes" id="UP000314294"/>
    </source>
</evidence>
<evidence type="ECO:0000313" key="1">
    <source>
        <dbReference type="EMBL" id="TNN58569.1"/>
    </source>
</evidence>
<reference evidence="1 2" key="1">
    <citation type="submission" date="2019-03" db="EMBL/GenBank/DDBJ databases">
        <title>First draft genome of Liparis tanakae, snailfish: a comprehensive survey of snailfish specific genes.</title>
        <authorList>
            <person name="Kim W."/>
            <person name="Song I."/>
            <person name="Jeong J.-H."/>
            <person name="Kim D."/>
            <person name="Kim S."/>
            <person name="Ryu S."/>
            <person name="Song J.Y."/>
            <person name="Lee S.K."/>
        </authorList>
    </citation>
    <scope>NUCLEOTIDE SEQUENCE [LARGE SCALE GENOMIC DNA]</scope>
    <source>
        <tissue evidence="1">Muscle</tissue>
    </source>
</reference>
<keyword evidence="2" id="KW-1185">Reference proteome</keyword>
<comment type="caution">
    <text evidence="1">The sequence shown here is derived from an EMBL/GenBank/DDBJ whole genome shotgun (WGS) entry which is preliminary data.</text>
</comment>
<dbReference type="AlphaFoldDB" id="A0A4Z2GYN7"/>
<proteinExistence type="predicted"/>